<sequence length="299" mass="31694">MAAPKTVVAGFDGSAQSRSAVWWAAYEASSRNAPLLIVHAFPVPLEELTRLRLPSEALEIGPLRSAAERLLDELAGECGSMLPSLEVHTEVRMGHPAAILGDAAAESGLLVLGPPGLSRTRRVLLGSASAELVRTAPAPVVVVRGEREHQRAAQDPAHFERVVVGVDGSACSVRAIEFAHEFASRHQAGLLALLAWNQLPTDAIPAASGWAMDWGDITRACQRELSESLAGYRERYPEVSVHQEVATSQPAAEALLTAAENADLLIVGTHGRGTFRATLLGSVSHAVVHYAPCPVAVVR</sequence>
<evidence type="ECO:0000256" key="3">
    <source>
        <dbReference type="ARBA" id="ARBA00022840"/>
    </source>
</evidence>
<dbReference type="EMBL" id="BAAAGS010000023">
    <property type="protein sequence ID" value="GAA0534047.1"/>
    <property type="molecule type" value="Genomic_DNA"/>
</dbReference>
<accession>A0ABP3N2I3</accession>
<dbReference type="Gene3D" id="3.40.50.620">
    <property type="entry name" value="HUPs"/>
    <property type="match status" value="2"/>
</dbReference>
<evidence type="ECO:0000313" key="5">
    <source>
        <dbReference type="EMBL" id="GAA0534047.1"/>
    </source>
</evidence>
<dbReference type="PANTHER" id="PTHR46268">
    <property type="entry name" value="STRESS RESPONSE PROTEIN NHAX"/>
    <property type="match status" value="1"/>
</dbReference>
<dbReference type="InterPro" id="IPR014729">
    <property type="entry name" value="Rossmann-like_a/b/a_fold"/>
</dbReference>
<evidence type="ECO:0000313" key="6">
    <source>
        <dbReference type="Proteomes" id="UP001500729"/>
    </source>
</evidence>
<gene>
    <name evidence="5" type="ORF">GCM10009533_36450</name>
</gene>
<comment type="caution">
    <text evidence="5">The sequence shown here is derived from an EMBL/GenBank/DDBJ whole genome shotgun (WGS) entry which is preliminary data.</text>
</comment>
<dbReference type="PRINTS" id="PR01438">
    <property type="entry name" value="UNVRSLSTRESS"/>
</dbReference>
<organism evidence="5 6">
    <name type="scientific">Saccharopolyspora erythraea</name>
    <name type="common">Streptomyces erythraeus</name>
    <dbReference type="NCBI Taxonomy" id="1836"/>
    <lineage>
        <taxon>Bacteria</taxon>
        <taxon>Bacillati</taxon>
        <taxon>Actinomycetota</taxon>
        <taxon>Actinomycetes</taxon>
        <taxon>Pseudonocardiales</taxon>
        <taxon>Pseudonocardiaceae</taxon>
        <taxon>Saccharopolyspora</taxon>
    </lineage>
</organism>
<evidence type="ECO:0000256" key="2">
    <source>
        <dbReference type="ARBA" id="ARBA00022741"/>
    </source>
</evidence>
<dbReference type="Proteomes" id="UP001500729">
    <property type="component" value="Unassembled WGS sequence"/>
</dbReference>
<dbReference type="Pfam" id="PF00582">
    <property type="entry name" value="Usp"/>
    <property type="match status" value="2"/>
</dbReference>
<evidence type="ECO:0000259" key="4">
    <source>
        <dbReference type="Pfam" id="PF00582"/>
    </source>
</evidence>
<evidence type="ECO:0000256" key="1">
    <source>
        <dbReference type="ARBA" id="ARBA00008791"/>
    </source>
</evidence>
<proteinExistence type="inferred from homology"/>
<feature type="domain" description="UspA" evidence="4">
    <location>
        <begin position="5"/>
        <end position="144"/>
    </location>
</feature>
<dbReference type="InterPro" id="IPR006015">
    <property type="entry name" value="Universal_stress_UspA"/>
</dbReference>
<name>A0ABP3N2I3_SACER</name>
<dbReference type="PANTHER" id="PTHR46268:SF27">
    <property type="entry name" value="UNIVERSAL STRESS PROTEIN RV2623"/>
    <property type="match status" value="1"/>
</dbReference>
<protein>
    <submittedName>
        <fullName evidence="5">Universal stress protein</fullName>
    </submittedName>
</protein>
<dbReference type="InterPro" id="IPR006016">
    <property type="entry name" value="UspA"/>
</dbReference>
<keyword evidence="2" id="KW-0547">Nucleotide-binding</keyword>
<feature type="domain" description="UspA" evidence="4">
    <location>
        <begin position="159"/>
        <end position="299"/>
    </location>
</feature>
<reference evidence="6" key="1">
    <citation type="journal article" date="2019" name="Int. J. Syst. Evol. Microbiol.">
        <title>The Global Catalogue of Microorganisms (GCM) 10K type strain sequencing project: providing services to taxonomists for standard genome sequencing and annotation.</title>
        <authorList>
            <consortium name="The Broad Institute Genomics Platform"/>
            <consortium name="The Broad Institute Genome Sequencing Center for Infectious Disease"/>
            <person name="Wu L."/>
            <person name="Ma J."/>
        </authorList>
    </citation>
    <scope>NUCLEOTIDE SEQUENCE [LARGE SCALE GENOMIC DNA]</scope>
    <source>
        <strain evidence="6">JCM 10303</strain>
    </source>
</reference>
<comment type="similarity">
    <text evidence="1">Belongs to the universal stress protein A family.</text>
</comment>
<keyword evidence="3" id="KW-0067">ATP-binding</keyword>
<keyword evidence="6" id="KW-1185">Reference proteome</keyword>
<dbReference type="RefSeq" id="WP_009947087.1">
    <property type="nucleotide sequence ID" value="NZ_BAAAGS010000023.1"/>
</dbReference>
<dbReference type="SUPFAM" id="SSF52402">
    <property type="entry name" value="Adenine nucleotide alpha hydrolases-like"/>
    <property type="match status" value="2"/>
</dbReference>